<keyword evidence="3" id="KW-1003">Cell membrane</keyword>
<evidence type="ECO:0000256" key="10">
    <source>
        <dbReference type="RuleBase" id="RU000688"/>
    </source>
</evidence>
<dbReference type="PANTHER" id="PTHR46925">
    <property type="entry name" value="G-PROTEIN COUPLED RECEPTOR TKR-1-RELATED"/>
    <property type="match status" value="1"/>
</dbReference>
<comment type="subcellular location">
    <subcellularLocation>
        <location evidence="1">Cell membrane</location>
        <topology evidence="1">Multi-pass membrane protein</topology>
    </subcellularLocation>
</comment>
<dbReference type="GO" id="GO:0004995">
    <property type="term" value="F:tachykinin receptor activity"/>
    <property type="evidence" value="ECO:0007669"/>
    <property type="project" value="InterPro"/>
</dbReference>
<evidence type="ECO:0000259" key="12">
    <source>
        <dbReference type="PROSITE" id="PS50262"/>
    </source>
</evidence>
<feature type="transmembrane region" description="Helical" evidence="11">
    <location>
        <begin position="273"/>
        <end position="299"/>
    </location>
</feature>
<feature type="transmembrane region" description="Helical" evidence="11">
    <location>
        <begin position="243"/>
        <end position="267"/>
    </location>
</feature>
<keyword evidence="6 10" id="KW-0297">G-protein coupled receptor</keyword>
<dbReference type="Pfam" id="PF00001">
    <property type="entry name" value="7tm_1"/>
    <property type="match status" value="1"/>
</dbReference>
<comment type="similarity">
    <text evidence="2 10">Belongs to the G-protein coupled receptor 1 family.</text>
</comment>
<dbReference type="Gene3D" id="1.20.1070.10">
    <property type="entry name" value="Rhodopsin 7-helix transmembrane proteins"/>
    <property type="match status" value="1"/>
</dbReference>
<dbReference type="EMBL" id="OA565145">
    <property type="protein sequence ID" value="CAD7196386.1"/>
    <property type="molecule type" value="Genomic_DNA"/>
</dbReference>
<dbReference type="CDD" id="cd15390">
    <property type="entry name" value="7tmA_TACR"/>
    <property type="match status" value="1"/>
</dbReference>
<dbReference type="SMART" id="SM01381">
    <property type="entry name" value="7TM_GPCR_Srsx"/>
    <property type="match status" value="1"/>
</dbReference>
<feature type="transmembrane region" description="Helical" evidence="11">
    <location>
        <begin position="429"/>
        <end position="450"/>
    </location>
</feature>
<dbReference type="PRINTS" id="PR00244">
    <property type="entry name" value="NEUROKININR"/>
</dbReference>
<dbReference type="FunFam" id="1.20.1070.10:FF:000291">
    <property type="entry name" value="Predicted protein"/>
    <property type="match status" value="1"/>
</dbReference>
<evidence type="ECO:0000313" key="13">
    <source>
        <dbReference type="EMBL" id="CAD7196386.1"/>
    </source>
</evidence>
<keyword evidence="9 10" id="KW-0807">Transducer</keyword>
<evidence type="ECO:0000256" key="8">
    <source>
        <dbReference type="ARBA" id="ARBA00023170"/>
    </source>
</evidence>
<keyword evidence="8 10" id="KW-0675">Receptor</keyword>
<gene>
    <name evidence="13" type="ORF">TDIB3V08_LOCUS2737</name>
</gene>
<dbReference type="AlphaFoldDB" id="A0A7R8VDE7"/>
<evidence type="ECO:0000256" key="6">
    <source>
        <dbReference type="ARBA" id="ARBA00023040"/>
    </source>
</evidence>
<feature type="domain" description="G-protein coupled receptors family 1 profile" evidence="12">
    <location>
        <begin position="222"/>
        <end position="485"/>
    </location>
</feature>
<dbReference type="InterPro" id="IPR017452">
    <property type="entry name" value="GPCR_Rhodpsn_7TM"/>
</dbReference>
<dbReference type="PROSITE" id="PS00237">
    <property type="entry name" value="G_PROTEIN_RECEP_F1_1"/>
    <property type="match status" value="1"/>
</dbReference>
<evidence type="ECO:0000256" key="5">
    <source>
        <dbReference type="ARBA" id="ARBA00022989"/>
    </source>
</evidence>
<feature type="transmembrane region" description="Helical" evidence="11">
    <location>
        <begin position="206"/>
        <end position="231"/>
    </location>
</feature>
<evidence type="ECO:0000256" key="3">
    <source>
        <dbReference type="ARBA" id="ARBA00022475"/>
    </source>
</evidence>
<evidence type="ECO:0000256" key="7">
    <source>
        <dbReference type="ARBA" id="ARBA00023136"/>
    </source>
</evidence>
<keyword evidence="4 10" id="KW-0812">Transmembrane</keyword>
<name>A0A7R8VDE7_TIMDO</name>
<sequence>MAAIDIRPDYPSNCTNTPGLGKQTWKVYLHFHGGKLPPGALIGVKYFPRRRGRGKVPSMTTSRYDASQTLSGSVAVMLLRACLSQRRLVGCNATPTLWETEISARIDKMYESNDRSPHDFIGMDDEIPDQLLYNCTAELLLATGPLRNVSSAWSLNRSEVLELLTVVVNDEDLFLSPGRSNSFRELLGECLFPQPRPYDLPWWQKLVWAAVFAPMLLVAVGGNAIVMWIVLAHRRMRTVTNYFLVNLSVADLLISLLNCVFNFIFMINSDWPFGALYCTVNNFISYITVAASAFTLVAISMDRYMAIVRPLHHSLSRSRAIVAILFIWLASCLLATPCLLYSNTMTKRYIGGQMRVVCYMKWPDGTYPTSMTEYMYNVVFLALTYLVPVTVMAVCYSLMGRELWGNRSIGELTQRQLDAIKSKRKVVRMFIMVVCIFALCWLPYHGFFIYAYHNNDVTRTSYVQHMYLTFYWFAMANAMVNPAIYYWMNVRFRLYFKEIICLYCLFKKVKLDTFELPTTKHSRSAELARSSMCHCYCL</sequence>
<keyword evidence="5 11" id="KW-1133">Transmembrane helix</keyword>
<keyword evidence="7 11" id="KW-0472">Membrane</keyword>
<dbReference type="PANTHER" id="PTHR46925:SF2">
    <property type="entry name" value="G-PROTEIN COUPLED RECEPTOR TKR-1-RELATED"/>
    <property type="match status" value="1"/>
</dbReference>
<feature type="transmembrane region" description="Helical" evidence="11">
    <location>
        <begin position="374"/>
        <end position="399"/>
    </location>
</feature>
<evidence type="ECO:0000256" key="4">
    <source>
        <dbReference type="ARBA" id="ARBA00022692"/>
    </source>
</evidence>
<dbReference type="GO" id="GO:0005886">
    <property type="term" value="C:plasma membrane"/>
    <property type="evidence" value="ECO:0007669"/>
    <property type="project" value="UniProtKB-SubCell"/>
</dbReference>
<proteinExistence type="inferred from homology"/>
<feature type="transmembrane region" description="Helical" evidence="11">
    <location>
        <begin position="320"/>
        <end position="342"/>
    </location>
</feature>
<reference evidence="13" key="1">
    <citation type="submission" date="2020-11" db="EMBL/GenBank/DDBJ databases">
        <authorList>
            <person name="Tran Van P."/>
        </authorList>
    </citation>
    <scope>NUCLEOTIDE SEQUENCE</scope>
</reference>
<dbReference type="PRINTS" id="PR00237">
    <property type="entry name" value="GPCRRHODOPSN"/>
</dbReference>
<accession>A0A7R8VDE7</accession>
<organism evidence="13">
    <name type="scientific">Timema douglasi</name>
    <name type="common">Walking stick</name>
    <dbReference type="NCBI Taxonomy" id="61478"/>
    <lineage>
        <taxon>Eukaryota</taxon>
        <taxon>Metazoa</taxon>
        <taxon>Ecdysozoa</taxon>
        <taxon>Arthropoda</taxon>
        <taxon>Hexapoda</taxon>
        <taxon>Insecta</taxon>
        <taxon>Pterygota</taxon>
        <taxon>Neoptera</taxon>
        <taxon>Polyneoptera</taxon>
        <taxon>Phasmatodea</taxon>
        <taxon>Timematodea</taxon>
        <taxon>Timematoidea</taxon>
        <taxon>Timematidae</taxon>
        <taxon>Timema</taxon>
    </lineage>
</organism>
<protein>
    <recommendedName>
        <fullName evidence="12">G-protein coupled receptors family 1 profile domain-containing protein</fullName>
    </recommendedName>
</protein>
<evidence type="ECO:0000256" key="11">
    <source>
        <dbReference type="SAM" id="Phobius"/>
    </source>
</evidence>
<dbReference type="SUPFAM" id="SSF81321">
    <property type="entry name" value="Family A G protein-coupled receptor-like"/>
    <property type="match status" value="1"/>
</dbReference>
<dbReference type="PROSITE" id="PS50262">
    <property type="entry name" value="G_PROTEIN_RECEP_F1_2"/>
    <property type="match status" value="1"/>
</dbReference>
<evidence type="ECO:0000256" key="1">
    <source>
        <dbReference type="ARBA" id="ARBA00004651"/>
    </source>
</evidence>
<evidence type="ECO:0000256" key="2">
    <source>
        <dbReference type="ARBA" id="ARBA00010663"/>
    </source>
</evidence>
<feature type="transmembrane region" description="Helical" evidence="11">
    <location>
        <begin position="470"/>
        <end position="488"/>
    </location>
</feature>
<dbReference type="InterPro" id="IPR001681">
    <property type="entry name" value="Neurokn_rcpt"/>
</dbReference>
<dbReference type="InterPro" id="IPR000276">
    <property type="entry name" value="GPCR_Rhodpsn"/>
</dbReference>
<evidence type="ECO:0000256" key="9">
    <source>
        <dbReference type="ARBA" id="ARBA00023224"/>
    </source>
</evidence>